<feature type="domain" description="LIM zinc-binding" evidence="13">
    <location>
        <begin position="115"/>
        <end position="179"/>
    </location>
</feature>
<dbReference type="GO" id="GO:0000977">
    <property type="term" value="F:RNA polymerase II transcription regulatory region sequence-specific DNA binding"/>
    <property type="evidence" value="ECO:0007669"/>
    <property type="project" value="TreeGrafter"/>
</dbReference>
<dbReference type="Proteomes" id="UP000582659">
    <property type="component" value="Unassembled WGS sequence"/>
</dbReference>
<reference evidence="15" key="1">
    <citation type="submission" date="2020-09" db="EMBL/GenBank/DDBJ databases">
        <authorList>
            <person name="Kikuchi T."/>
        </authorList>
    </citation>
    <scope>NUCLEOTIDE SEQUENCE</scope>
    <source>
        <strain evidence="15">Ka4C1</strain>
    </source>
</reference>
<dbReference type="SUPFAM" id="SSF57716">
    <property type="entry name" value="Glucocorticoid receptor-like (DNA-binding domain)"/>
    <property type="match status" value="2"/>
</dbReference>
<dbReference type="SUPFAM" id="SSF46689">
    <property type="entry name" value="Homeodomain-like"/>
    <property type="match status" value="1"/>
</dbReference>
<sequence length="407" mass="46241">MVEKQAESPASSSTDPPSQIHQLSTNQRAETDPKNDAGTSESLPQNNTLPENRQLHNCTECNKPIRDRFLFKVLENSYHERCLKCADCQVNFQMSCYARNGRIFCRQHFFRRFGPKCSKCQEIVQENDVVRKANNHIYHLECFKCVVCEKELSTGDQFYLIPMDGRLVCRTDYENSTKEAEMDCSNKRPRTTISAKSLETLKQAYQASSKPARHIREQLAAETGLDMRVVQVWFQNRRAKEKRLKKDANRRWPSSANCSTQQLFSRTIDSDSGSNDESLVSRSPLYGSASFMENSSDLDMHPNDLQYDCQTASAAWTPLSRYPSEETGYMCANTDPQLSQSLMGMPHMMSHPAEHSMYGDVSPLPLPLPHSNMMGMGQQCGPHHGLPPMPTHHMPLMPHPGMPPYSH</sequence>
<protein>
    <submittedName>
        <fullName evidence="15">(pine wood nematode) hypothetical protein</fullName>
    </submittedName>
</protein>
<dbReference type="Pfam" id="PF00046">
    <property type="entry name" value="Homeodomain"/>
    <property type="match status" value="1"/>
</dbReference>
<evidence type="ECO:0000256" key="3">
    <source>
        <dbReference type="ARBA" id="ARBA00022737"/>
    </source>
</evidence>
<evidence type="ECO:0000256" key="7">
    <source>
        <dbReference type="ARBA" id="ARBA00023155"/>
    </source>
</evidence>
<evidence type="ECO:0000256" key="4">
    <source>
        <dbReference type="ARBA" id="ARBA00022833"/>
    </source>
</evidence>
<feature type="region of interest" description="Disordered" evidence="12">
    <location>
        <begin position="1"/>
        <end position="51"/>
    </location>
</feature>
<dbReference type="SMART" id="SM00389">
    <property type="entry name" value="HOX"/>
    <property type="match status" value="1"/>
</dbReference>
<organism evidence="15 16">
    <name type="scientific">Bursaphelenchus xylophilus</name>
    <name type="common">Pinewood nematode worm</name>
    <name type="synonym">Aphelenchoides xylophilus</name>
    <dbReference type="NCBI Taxonomy" id="6326"/>
    <lineage>
        <taxon>Eukaryota</taxon>
        <taxon>Metazoa</taxon>
        <taxon>Ecdysozoa</taxon>
        <taxon>Nematoda</taxon>
        <taxon>Chromadorea</taxon>
        <taxon>Rhabditida</taxon>
        <taxon>Tylenchina</taxon>
        <taxon>Tylenchomorpha</taxon>
        <taxon>Aphelenchoidea</taxon>
        <taxon>Aphelenchoididae</taxon>
        <taxon>Bursaphelenchus</taxon>
    </lineage>
</organism>
<dbReference type="InterPro" id="IPR017970">
    <property type="entry name" value="Homeobox_CS"/>
</dbReference>
<keyword evidence="8 9" id="KW-0539">Nucleus</keyword>
<evidence type="ECO:0000256" key="2">
    <source>
        <dbReference type="ARBA" id="ARBA00022723"/>
    </source>
</evidence>
<evidence type="ECO:0000256" key="5">
    <source>
        <dbReference type="ARBA" id="ARBA00023038"/>
    </source>
</evidence>
<dbReference type="InterPro" id="IPR050453">
    <property type="entry name" value="LIM_Homeobox_TF"/>
</dbReference>
<evidence type="ECO:0000256" key="8">
    <source>
        <dbReference type="ARBA" id="ARBA00023242"/>
    </source>
</evidence>
<evidence type="ECO:0000259" key="14">
    <source>
        <dbReference type="PROSITE" id="PS50071"/>
    </source>
</evidence>
<feature type="domain" description="LIM zinc-binding" evidence="13">
    <location>
        <begin position="56"/>
        <end position="114"/>
    </location>
</feature>
<evidence type="ECO:0000256" key="11">
    <source>
        <dbReference type="RuleBase" id="RU000682"/>
    </source>
</evidence>
<keyword evidence="3" id="KW-0677">Repeat</keyword>
<dbReference type="InterPro" id="IPR001781">
    <property type="entry name" value="Znf_LIM"/>
</dbReference>
<evidence type="ECO:0000256" key="1">
    <source>
        <dbReference type="ARBA" id="ARBA00004123"/>
    </source>
</evidence>
<comment type="subcellular location">
    <subcellularLocation>
        <location evidence="1 9 11">Nucleus</location>
    </subcellularLocation>
</comment>
<dbReference type="SMR" id="A0A7I8X9H5"/>
<evidence type="ECO:0000256" key="12">
    <source>
        <dbReference type="SAM" id="MobiDB-lite"/>
    </source>
</evidence>
<dbReference type="Pfam" id="PF00412">
    <property type="entry name" value="LIM"/>
    <property type="match status" value="2"/>
</dbReference>
<dbReference type="GO" id="GO:0005634">
    <property type="term" value="C:nucleus"/>
    <property type="evidence" value="ECO:0007669"/>
    <property type="project" value="UniProtKB-SubCell"/>
</dbReference>
<gene>
    <name evidence="15" type="ORF">BXYJ_LOCUS15559</name>
</gene>
<feature type="compositionally biased region" description="Polar residues" evidence="12">
    <location>
        <begin position="8"/>
        <end position="28"/>
    </location>
</feature>
<accession>A0A7I8X9H5</accession>
<dbReference type="GO" id="GO:0000981">
    <property type="term" value="F:DNA-binding transcription factor activity, RNA polymerase II-specific"/>
    <property type="evidence" value="ECO:0007669"/>
    <property type="project" value="InterPro"/>
</dbReference>
<dbReference type="InterPro" id="IPR009057">
    <property type="entry name" value="Homeodomain-like_sf"/>
</dbReference>
<dbReference type="PROSITE" id="PS00027">
    <property type="entry name" value="HOMEOBOX_1"/>
    <property type="match status" value="1"/>
</dbReference>
<keyword evidence="6 9" id="KW-0238">DNA-binding</keyword>
<dbReference type="FunFam" id="1.10.10.60:FF:000219">
    <property type="entry name" value="LIM/homeobox protein Lhx3"/>
    <property type="match status" value="1"/>
</dbReference>
<dbReference type="EMBL" id="CAJFDI010000006">
    <property type="protein sequence ID" value="CAD5235468.1"/>
    <property type="molecule type" value="Genomic_DNA"/>
</dbReference>
<evidence type="ECO:0000256" key="10">
    <source>
        <dbReference type="PROSITE-ProRule" id="PRU00125"/>
    </source>
</evidence>
<dbReference type="GO" id="GO:0045944">
    <property type="term" value="P:positive regulation of transcription by RNA polymerase II"/>
    <property type="evidence" value="ECO:0007669"/>
    <property type="project" value="UniProtKB-ARBA"/>
</dbReference>
<evidence type="ECO:0000256" key="6">
    <source>
        <dbReference type="ARBA" id="ARBA00023125"/>
    </source>
</evidence>
<keyword evidence="7 9" id="KW-0371">Homeobox</keyword>
<dbReference type="FunFam" id="2.10.110.10:FF:000006">
    <property type="entry name" value="LIM homeobox transcription factor 1-beta"/>
    <property type="match status" value="1"/>
</dbReference>
<keyword evidence="16" id="KW-1185">Reference proteome</keyword>
<dbReference type="AlphaFoldDB" id="A0A7I8X9H5"/>
<keyword evidence="2 10" id="KW-0479">Metal-binding</keyword>
<feature type="domain" description="Homeobox" evidence="14">
    <location>
        <begin position="184"/>
        <end position="244"/>
    </location>
</feature>
<dbReference type="Proteomes" id="UP000659654">
    <property type="component" value="Unassembled WGS sequence"/>
</dbReference>
<keyword evidence="5 10" id="KW-0440">LIM domain</keyword>
<name>A0A7I8X9H5_BURXY</name>
<keyword evidence="4 10" id="KW-0862">Zinc</keyword>
<dbReference type="PANTHER" id="PTHR24208:SF128">
    <property type="entry name" value="LIM3, ISOFORM G"/>
    <property type="match status" value="1"/>
</dbReference>
<dbReference type="InterPro" id="IPR001356">
    <property type="entry name" value="HD"/>
</dbReference>
<evidence type="ECO:0000313" key="15">
    <source>
        <dbReference type="EMBL" id="CAD5235468.1"/>
    </source>
</evidence>
<dbReference type="PROSITE" id="PS50023">
    <property type="entry name" value="LIM_DOMAIN_2"/>
    <property type="match status" value="2"/>
</dbReference>
<feature type="compositionally biased region" description="Polar residues" evidence="12">
    <location>
        <begin position="37"/>
        <end position="51"/>
    </location>
</feature>
<dbReference type="PROSITE" id="PS00478">
    <property type="entry name" value="LIM_DOMAIN_1"/>
    <property type="match status" value="1"/>
</dbReference>
<dbReference type="EMBL" id="CAJFCV020000006">
    <property type="protein sequence ID" value="CAG9131894.1"/>
    <property type="molecule type" value="Genomic_DNA"/>
</dbReference>
<dbReference type="PANTHER" id="PTHR24208">
    <property type="entry name" value="LIM/HOMEOBOX PROTEIN LHX"/>
    <property type="match status" value="1"/>
</dbReference>
<dbReference type="CDD" id="cd00086">
    <property type="entry name" value="homeodomain"/>
    <property type="match status" value="1"/>
</dbReference>
<evidence type="ECO:0000259" key="13">
    <source>
        <dbReference type="PROSITE" id="PS50023"/>
    </source>
</evidence>
<proteinExistence type="predicted"/>
<evidence type="ECO:0000256" key="9">
    <source>
        <dbReference type="PROSITE-ProRule" id="PRU00108"/>
    </source>
</evidence>
<dbReference type="GO" id="GO:0007409">
    <property type="term" value="P:axonogenesis"/>
    <property type="evidence" value="ECO:0007669"/>
    <property type="project" value="UniProtKB-ARBA"/>
</dbReference>
<dbReference type="GO" id="GO:0046872">
    <property type="term" value="F:metal ion binding"/>
    <property type="evidence" value="ECO:0007669"/>
    <property type="project" value="UniProtKB-KW"/>
</dbReference>
<feature type="DNA-binding region" description="Homeobox" evidence="9">
    <location>
        <begin position="186"/>
        <end position="245"/>
    </location>
</feature>
<dbReference type="FunFam" id="2.10.110.10:FF:000136">
    <property type="entry name" value="LIM domain family"/>
    <property type="match status" value="1"/>
</dbReference>
<comment type="caution">
    <text evidence="15">The sequence shown here is derived from an EMBL/GenBank/DDBJ whole genome shotgun (WGS) entry which is preliminary data.</text>
</comment>
<evidence type="ECO:0000313" key="16">
    <source>
        <dbReference type="Proteomes" id="UP000659654"/>
    </source>
</evidence>
<dbReference type="OrthoDB" id="10068367at2759"/>
<dbReference type="PROSITE" id="PS50071">
    <property type="entry name" value="HOMEOBOX_2"/>
    <property type="match status" value="1"/>
</dbReference>
<dbReference type="Gene3D" id="2.10.110.10">
    <property type="entry name" value="Cysteine Rich Protein"/>
    <property type="match status" value="2"/>
</dbReference>
<dbReference type="SMART" id="SM00132">
    <property type="entry name" value="LIM"/>
    <property type="match status" value="2"/>
</dbReference>
<dbReference type="Gene3D" id="1.10.10.60">
    <property type="entry name" value="Homeodomain-like"/>
    <property type="match status" value="1"/>
</dbReference>